<dbReference type="AlphaFoldDB" id="A0AAD5J509"/>
<sequence>MLKQIPQDTENENPNSLQLVVFEVPKKSKKASSTVDGPDDEYDDQDEISVEVEDSTPLSKIKQYPESIATSRLKRDIRRPALYINMVAYALSVTDDDVPYTYKEAMNNMDNVKWKMGVLKYLGI</sequence>
<evidence type="ECO:0000256" key="1">
    <source>
        <dbReference type="SAM" id="MobiDB-lite"/>
    </source>
</evidence>
<evidence type="ECO:0000313" key="2">
    <source>
        <dbReference type="EMBL" id="KAI9185771.1"/>
    </source>
</evidence>
<gene>
    <name evidence="2" type="ORF">LWI28_010495</name>
</gene>
<organism evidence="2 3">
    <name type="scientific">Acer negundo</name>
    <name type="common">Box elder</name>
    <dbReference type="NCBI Taxonomy" id="4023"/>
    <lineage>
        <taxon>Eukaryota</taxon>
        <taxon>Viridiplantae</taxon>
        <taxon>Streptophyta</taxon>
        <taxon>Embryophyta</taxon>
        <taxon>Tracheophyta</taxon>
        <taxon>Spermatophyta</taxon>
        <taxon>Magnoliopsida</taxon>
        <taxon>eudicotyledons</taxon>
        <taxon>Gunneridae</taxon>
        <taxon>Pentapetalae</taxon>
        <taxon>rosids</taxon>
        <taxon>malvids</taxon>
        <taxon>Sapindales</taxon>
        <taxon>Sapindaceae</taxon>
        <taxon>Hippocastanoideae</taxon>
        <taxon>Acereae</taxon>
        <taxon>Acer</taxon>
    </lineage>
</organism>
<dbReference type="Proteomes" id="UP001064489">
    <property type="component" value="Chromosome 3"/>
</dbReference>
<name>A0AAD5J509_ACENE</name>
<dbReference type="EMBL" id="JAJSOW010000100">
    <property type="protein sequence ID" value="KAI9185771.1"/>
    <property type="molecule type" value="Genomic_DNA"/>
</dbReference>
<reference evidence="2" key="1">
    <citation type="journal article" date="2022" name="Plant J.">
        <title>Strategies of tolerance reflected in two North American maple genomes.</title>
        <authorList>
            <person name="McEvoy S.L."/>
            <person name="Sezen U.U."/>
            <person name="Trouern-Trend A."/>
            <person name="McMahon S.M."/>
            <person name="Schaberg P.G."/>
            <person name="Yang J."/>
            <person name="Wegrzyn J.L."/>
            <person name="Swenson N.G."/>
        </authorList>
    </citation>
    <scope>NUCLEOTIDE SEQUENCE</scope>
    <source>
        <strain evidence="2">91603</strain>
    </source>
</reference>
<feature type="compositionally biased region" description="Acidic residues" evidence="1">
    <location>
        <begin position="37"/>
        <end position="46"/>
    </location>
</feature>
<reference evidence="2" key="2">
    <citation type="submission" date="2023-02" db="EMBL/GenBank/DDBJ databases">
        <authorList>
            <person name="Swenson N.G."/>
            <person name="Wegrzyn J.L."/>
            <person name="Mcevoy S.L."/>
        </authorList>
    </citation>
    <scope>NUCLEOTIDE SEQUENCE</scope>
    <source>
        <strain evidence="2">91603</strain>
        <tissue evidence="2">Leaf</tissue>
    </source>
</reference>
<evidence type="ECO:0000313" key="3">
    <source>
        <dbReference type="Proteomes" id="UP001064489"/>
    </source>
</evidence>
<keyword evidence="3" id="KW-1185">Reference proteome</keyword>
<feature type="region of interest" description="Disordered" evidence="1">
    <location>
        <begin position="27"/>
        <end position="46"/>
    </location>
</feature>
<comment type="caution">
    <text evidence="2">The sequence shown here is derived from an EMBL/GenBank/DDBJ whole genome shotgun (WGS) entry which is preliminary data.</text>
</comment>
<proteinExistence type="predicted"/>
<accession>A0AAD5J509</accession>
<protein>
    <submittedName>
        <fullName evidence="2">Uncharacterized protein</fullName>
    </submittedName>
</protein>